<feature type="binding site" evidence="7">
    <location>
        <position position="78"/>
    </location>
    <ligand>
        <name>sn-glycerol 3-phosphate</name>
        <dbReference type="ChEBI" id="CHEBI:57597"/>
    </ligand>
</feature>
<evidence type="ECO:0000256" key="1">
    <source>
        <dbReference type="ARBA" id="ARBA00009156"/>
    </source>
</evidence>
<comment type="pathway">
    <text evidence="7">Polyol metabolism; glycerol degradation via glycerol kinase pathway; sn-glycerol 3-phosphate from glycerol: step 1/1.</text>
</comment>
<feature type="binding site" evidence="7">
    <location>
        <position position="130"/>
    </location>
    <ligand>
        <name>glycerol</name>
        <dbReference type="ChEBI" id="CHEBI:17754"/>
    </ligand>
</feature>
<comment type="catalytic activity">
    <reaction evidence="7">
        <text>glycerol + ATP = sn-glycerol 3-phosphate + ADP + H(+)</text>
        <dbReference type="Rhea" id="RHEA:21644"/>
        <dbReference type="ChEBI" id="CHEBI:15378"/>
        <dbReference type="ChEBI" id="CHEBI:17754"/>
        <dbReference type="ChEBI" id="CHEBI:30616"/>
        <dbReference type="ChEBI" id="CHEBI:57597"/>
        <dbReference type="ChEBI" id="CHEBI:456216"/>
        <dbReference type="EC" id="2.7.1.30"/>
    </reaction>
</comment>
<feature type="domain" description="Carbohydrate kinase FGGY N-terminal" evidence="9">
    <location>
        <begin position="4"/>
        <end position="246"/>
    </location>
</feature>
<proteinExistence type="inferred from homology"/>
<dbReference type="InterPro" id="IPR018483">
    <property type="entry name" value="Carb_kinase_FGGY_CS"/>
</dbReference>
<keyword evidence="4 7" id="KW-0418">Kinase</keyword>
<feature type="binding site" evidence="7">
    <location>
        <position position="15"/>
    </location>
    <ligand>
        <name>ADP</name>
        <dbReference type="ChEBI" id="CHEBI:456216"/>
    </ligand>
</feature>
<feature type="binding site" evidence="7">
    <location>
        <position position="11"/>
    </location>
    <ligand>
        <name>sn-glycerol 3-phosphate</name>
        <dbReference type="ChEBI" id="CHEBI:57597"/>
    </ligand>
</feature>
<reference evidence="11 12" key="1">
    <citation type="journal article" date="2016" name="Antonie Van Leeuwenhoek">
        <title>Dongia soli sp. nov., isolated from soil from Dokdo, Korea.</title>
        <authorList>
            <person name="Kim D.U."/>
            <person name="Lee H."/>
            <person name="Kim H."/>
            <person name="Kim S.G."/>
            <person name="Ka J.O."/>
        </authorList>
    </citation>
    <scope>NUCLEOTIDE SEQUENCE [LARGE SCALE GENOMIC DNA]</scope>
    <source>
        <strain evidence="11 12">D78</strain>
    </source>
</reference>
<dbReference type="RefSeq" id="WP_320508228.1">
    <property type="nucleotide sequence ID" value="NZ_JAXCLW010000002.1"/>
</dbReference>
<feature type="binding site" evidence="7">
    <location>
        <position position="11"/>
    </location>
    <ligand>
        <name>ADP</name>
        <dbReference type="ChEBI" id="CHEBI:456216"/>
    </ligand>
</feature>
<keyword evidence="5 7" id="KW-0319">Glycerol metabolism</keyword>
<evidence type="ECO:0000256" key="4">
    <source>
        <dbReference type="ARBA" id="ARBA00022777"/>
    </source>
</evidence>
<feature type="binding site" evidence="7">
    <location>
        <position position="11"/>
    </location>
    <ligand>
        <name>ATP</name>
        <dbReference type="ChEBI" id="CHEBI:30616"/>
    </ligand>
</feature>
<dbReference type="Pfam" id="PF02782">
    <property type="entry name" value="FGGY_C"/>
    <property type="match status" value="1"/>
</dbReference>
<evidence type="ECO:0000259" key="10">
    <source>
        <dbReference type="Pfam" id="PF02782"/>
    </source>
</evidence>
<evidence type="ECO:0000313" key="11">
    <source>
        <dbReference type="EMBL" id="MDY0883183.1"/>
    </source>
</evidence>
<evidence type="ECO:0000313" key="12">
    <source>
        <dbReference type="Proteomes" id="UP001279642"/>
    </source>
</evidence>
<evidence type="ECO:0000256" key="3">
    <source>
        <dbReference type="ARBA" id="ARBA00022741"/>
    </source>
</evidence>
<organism evidence="11 12">
    <name type="scientific">Dongia soli</name>
    <dbReference type="NCBI Taxonomy" id="600628"/>
    <lineage>
        <taxon>Bacteria</taxon>
        <taxon>Pseudomonadati</taxon>
        <taxon>Pseudomonadota</taxon>
        <taxon>Alphaproteobacteria</taxon>
        <taxon>Rhodospirillales</taxon>
        <taxon>Dongiaceae</taxon>
        <taxon>Dongia</taxon>
    </lineage>
</organism>
<feature type="binding site" evidence="7">
    <location>
        <position position="79"/>
    </location>
    <ligand>
        <name>glycerol</name>
        <dbReference type="ChEBI" id="CHEBI:17754"/>
    </ligand>
</feature>
<feature type="binding site" evidence="7">
    <location>
        <position position="239"/>
    </location>
    <ligand>
        <name>glycerol</name>
        <dbReference type="ChEBI" id="CHEBI:17754"/>
    </ligand>
</feature>
<feature type="binding site" evidence="7">
    <location>
        <position position="239"/>
    </location>
    <ligand>
        <name>sn-glycerol 3-phosphate</name>
        <dbReference type="ChEBI" id="CHEBI:57597"/>
    </ligand>
</feature>
<keyword evidence="3 7" id="KW-0547">Nucleotide-binding</keyword>
<dbReference type="PROSITE" id="PS00445">
    <property type="entry name" value="FGGY_KINASES_2"/>
    <property type="match status" value="1"/>
</dbReference>
<dbReference type="Pfam" id="PF00370">
    <property type="entry name" value="FGGY_N"/>
    <property type="match status" value="1"/>
</dbReference>
<dbReference type="InterPro" id="IPR043129">
    <property type="entry name" value="ATPase_NBD"/>
</dbReference>
<comment type="function">
    <text evidence="7">Key enzyme in the regulation of glycerol uptake and metabolism. Catalyzes the phosphorylation of glycerol to yield sn-glycerol 3-phosphate.</text>
</comment>
<protein>
    <recommendedName>
        <fullName evidence="7">Glycerol kinase</fullName>
        <ecNumber evidence="7">2.7.1.30</ecNumber>
    </recommendedName>
    <alternativeName>
        <fullName evidence="7">ATP:glycerol 3-phosphotransferase</fullName>
    </alternativeName>
    <alternativeName>
        <fullName evidence="7">Glycerokinase</fullName>
        <shortName evidence="7">GK</shortName>
    </alternativeName>
</protein>
<feature type="binding site" evidence="7">
    <location>
        <position position="308"/>
    </location>
    <ligand>
        <name>ATP</name>
        <dbReference type="ChEBI" id="CHEBI:30616"/>
    </ligand>
</feature>
<evidence type="ECO:0000256" key="5">
    <source>
        <dbReference type="ARBA" id="ARBA00022798"/>
    </source>
</evidence>
<comment type="caution">
    <text evidence="11">The sequence shown here is derived from an EMBL/GenBank/DDBJ whole genome shotgun (WGS) entry which is preliminary data.</text>
</comment>
<keyword evidence="12" id="KW-1185">Reference proteome</keyword>
<keyword evidence="2 7" id="KW-0808">Transferase</keyword>
<evidence type="ECO:0000256" key="7">
    <source>
        <dbReference type="HAMAP-Rule" id="MF_00186"/>
    </source>
</evidence>
<evidence type="ECO:0000256" key="2">
    <source>
        <dbReference type="ARBA" id="ARBA00022679"/>
    </source>
</evidence>
<evidence type="ECO:0000256" key="8">
    <source>
        <dbReference type="RuleBase" id="RU003733"/>
    </source>
</evidence>
<dbReference type="Gene3D" id="3.30.420.40">
    <property type="match status" value="2"/>
</dbReference>
<dbReference type="NCBIfam" id="NF000756">
    <property type="entry name" value="PRK00047.1"/>
    <property type="match status" value="1"/>
</dbReference>
<dbReference type="InterPro" id="IPR018484">
    <property type="entry name" value="FGGY_N"/>
</dbReference>
<name>A0ABU5EA15_9PROT</name>
<dbReference type="PANTHER" id="PTHR10196:SF78">
    <property type="entry name" value="GLYCEROL KINASE"/>
    <property type="match status" value="1"/>
</dbReference>
<feature type="binding site" evidence="7">
    <location>
        <position position="417"/>
    </location>
    <ligand>
        <name>ATP</name>
        <dbReference type="ChEBI" id="CHEBI:30616"/>
    </ligand>
</feature>
<dbReference type="Proteomes" id="UP001279642">
    <property type="component" value="Unassembled WGS sequence"/>
</dbReference>
<feature type="binding site" evidence="7">
    <location>
        <position position="304"/>
    </location>
    <ligand>
        <name>ATP</name>
        <dbReference type="ChEBI" id="CHEBI:30616"/>
    </ligand>
</feature>
<evidence type="ECO:0000259" key="9">
    <source>
        <dbReference type="Pfam" id="PF00370"/>
    </source>
</evidence>
<dbReference type="NCBIfam" id="TIGR01311">
    <property type="entry name" value="glycerol_kin"/>
    <property type="match status" value="1"/>
</dbReference>
<dbReference type="PANTHER" id="PTHR10196">
    <property type="entry name" value="SUGAR KINASE"/>
    <property type="match status" value="1"/>
</dbReference>
<gene>
    <name evidence="7 11" type="primary">glpK</name>
    <name evidence="11" type="ORF">SMD27_10035</name>
</gene>
<comment type="similarity">
    <text evidence="1 7 8">Belongs to the FGGY kinase family.</text>
</comment>
<dbReference type="PROSITE" id="PS00933">
    <property type="entry name" value="FGGY_KINASES_1"/>
    <property type="match status" value="1"/>
</dbReference>
<dbReference type="HAMAP" id="MF_00186">
    <property type="entry name" value="Glycerol_kin"/>
    <property type="match status" value="1"/>
</dbReference>
<feature type="binding site" evidence="7">
    <location>
        <position position="13"/>
    </location>
    <ligand>
        <name>ATP</name>
        <dbReference type="ChEBI" id="CHEBI:30616"/>
    </ligand>
</feature>
<dbReference type="GO" id="GO:0004370">
    <property type="term" value="F:glycerol kinase activity"/>
    <property type="evidence" value="ECO:0007669"/>
    <property type="project" value="UniProtKB-EC"/>
</dbReference>
<dbReference type="EC" id="2.7.1.30" evidence="7"/>
<feature type="binding site" evidence="7">
    <location>
        <position position="130"/>
    </location>
    <ligand>
        <name>sn-glycerol 3-phosphate</name>
        <dbReference type="ChEBI" id="CHEBI:57597"/>
    </ligand>
</feature>
<dbReference type="InterPro" id="IPR005999">
    <property type="entry name" value="Glycerol_kin"/>
</dbReference>
<feature type="binding site" evidence="7">
    <location>
        <position position="79"/>
    </location>
    <ligand>
        <name>sn-glycerol 3-phosphate</name>
        <dbReference type="ChEBI" id="CHEBI:57597"/>
    </ligand>
</feature>
<accession>A0ABU5EA15</accession>
<dbReference type="SUPFAM" id="SSF53067">
    <property type="entry name" value="Actin-like ATPase domain"/>
    <property type="match status" value="2"/>
</dbReference>
<feature type="binding site" evidence="7">
    <location>
        <position position="417"/>
    </location>
    <ligand>
        <name>ADP</name>
        <dbReference type="ChEBI" id="CHEBI:456216"/>
    </ligand>
</feature>
<dbReference type="EMBL" id="JAXCLW010000002">
    <property type="protein sequence ID" value="MDY0883183.1"/>
    <property type="molecule type" value="Genomic_DNA"/>
</dbReference>
<dbReference type="InterPro" id="IPR018485">
    <property type="entry name" value="FGGY_C"/>
</dbReference>
<feature type="binding site" evidence="7">
    <location>
        <position position="12"/>
    </location>
    <ligand>
        <name>ATP</name>
        <dbReference type="ChEBI" id="CHEBI:30616"/>
    </ligand>
</feature>
<feature type="binding site" evidence="7">
    <location>
        <position position="261"/>
    </location>
    <ligand>
        <name>ADP</name>
        <dbReference type="ChEBI" id="CHEBI:456216"/>
    </ligand>
</feature>
<feature type="binding site" evidence="7">
    <location>
        <position position="304"/>
    </location>
    <ligand>
        <name>ADP</name>
        <dbReference type="ChEBI" id="CHEBI:456216"/>
    </ligand>
</feature>
<keyword evidence="6 7" id="KW-0067">ATP-binding</keyword>
<dbReference type="InterPro" id="IPR000577">
    <property type="entry name" value="Carb_kinase_FGGY"/>
</dbReference>
<dbReference type="CDD" id="cd07786">
    <property type="entry name" value="FGGY_EcGK_like"/>
    <property type="match status" value="1"/>
</dbReference>
<feature type="binding site" evidence="7">
    <location>
        <position position="78"/>
    </location>
    <ligand>
        <name>glycerol</name>
        <dbReference type="ChEBI" id="CHEBI:17754"/>
    </ligand>
</feature>
<feature type="binding site" evidence="7">
    <location>
        <position position="261"/>
    </location>
    <ligand>
        <name>ATP</name>
        <dbReference type="ChEBI" id="CHEBI:30616"/>
    </ligand>
</feature>
<comment type="activity regulation">
    <text evidence="7">Inhibited by fructose 1,6-bisphosphate (FBP).</text>
</comment>
<feature type="binding site" evidence="7">
    <location>
        <position position="421"/>
    </location>
    <ligand>
        <name>ADP</name>
        <dbReference type="ChEBI" id="CHEBI:456216"/>
    </ligand>
</feature>
<feature type="domain" description="Carbohydrate kinase FGGY C-terminal" evidence="10">
    <location>
        <begin position="257"/>
        <end position="455"/>
    </location>
</feature>
<evidence type="ECO:0000256" key="6">
    <source>
        <dbReference type="ARBA" id="ARBA00022840"/>
    </source>
</evidence>
<sequence>MAAILTIDQGTTSTRAILFDRQGTIQAVAQRELPQIFPNDGWVEHDPQDIWSHTADLCREVTAKAKETVAAIGITNQRETAVVWDRRTGKPIHNAIVWQDRRGAPLCRQLIDRGLEPKIQAKTGLLIDSYFSATKIAWILENVPGAREAADAGDLMFGTIDCFLLYRLTGGKVHATDITNASRTMLYNIHDLRWDEELLDLFRIPASMLPEVRDNAGLFGQSEISAIGISLPISGMAGDQQAAVIGQACFKPGMIKSTYGTGCFALLNTGSKAVTSRNRLLTTIGYRLKGELAYAIEGSIFVAGAAVQWLRDGLKLIHQAGETEALARSIAGNNGVYLVPAFTGLGAPYWDPSARGALFGLTRDTGIAEVVRSALEAVCYQTRDLMEAMANDAGASDTGSGGGNADLSTRKLRVDGGMVKNDWVMQFLADILNMPVERPVVAETTALGAAICAGLGSGLFASLDEVAGTWQRDRLFQPRMPEVDREHLYKGWRAAVKRVQNSPT</sequence>
<feature type="binding site" evidence="7">
    <location>
        <position position="240"/>
    </location>
    <ligand>
        <name>glycerol</name>
        <dbReference type="ChEBI" id="CHEBI:17754"/>
    </ligand>
</feature>
<dbReference type="PIRSF" id="PIRSF000538">
    <property type="entry name" value="GlpK"/>
    <property type="match status" value="1"/>
</dbReference>